<accession>A0ABP7FFZ1</accession>
<organism evidence="2 3">
    <name type="scientific">Streptomyces tremellae</name>
    <dbReference type="NCBI Taxonomy" id="1124239"/>
    <lineage>
        <taxon>Bacteria</taxon>
        <taxon>Bacillati</taxon>
        <taxon>Actinomycetota</taxon>
        <taxon>Actinomycetes</taxon>
        <taxon>Kitasatosporales</taxon>
        <taxon>Streptomycetaceae</taxon>
        <taxon>Streptomyces</taxon>
    </lineage>
</organism>
<evidence type="ECO:0000313" key="3">
    <source>
        <dbReference type="Proteomes" id="UP001499884"/>
    </source>
</evidence>
<dbReference type="InterPro" id="IPR037523">
    <property type="entry name" value="VOC_core"/>
</dbReference>
<dbReference type="PANTHER" id="PTHR34109:SF1">
    <property type="entry name" value="VOC DOMAIN-CONTAINING PROTEIN"/>
    <property type="match status" value="1"/>
</dbReference>
<dbReference type="Gene3D" id="3.30.720.110">
    <property type="match status" value="1"/>
</dbReference>
<dbReference type="SUPFAM" id="SSF54593">
    <property type="entry name" value="Glyoxalase/Bleomycin resistance protein/Dihydroxybiphenyl dioxygenase"/>
    <property type="match status" value="1"/>
</dbReference>
<protein>
    <submittedName>
        <fullName evidence="2">VOC family protein</fullName>
    </submittedName>
</protein>
<evidence type="ECO:0000259" key="1">
    <source>
        <dbReference type="PROSITE" id="PS51819"/>
    </source>
</evidence>
<evidence type="ECO:0000313" key="2">
    <source>
        <dbReference type="EMBL" id="GAA3738982.1"/>
    </source>
</evidence>
<name>A0ABP7FFZ1_9ACTN</name>
<dbReference type="RefSeq" id="WP_345649220.1">
    <property type="nucleotide sequence ID" value="NZ_BAABEP010000029.1"/>
</dbReference>
<dbReference type="Pfam" id="PF00903">
    <property type="entry name" value="Glyoxalase"/>
    <property type="match status" value="1"/>
</dbReference>
<dbReference type="PROSITE" id="PS51819">
    <property type="entry name" value="VOC"/>
    <property type="match status" value="1"/>
</dbReference>
<sequence>MTGGPGICPTLLYDDAKAAIATLKDAFGFSEIAVYEADDGTVLHAELGFGSGVVMLGSRRREGVFAKAMANAGPVGCYVVVEGGPAALDAHHARAAAHGVEILMGPADQDYGSRDYLARDAEGNVWSFGTYAPGAAEEG</sequence>
<dbReference type="Proteomes" id="UP001499884">
    <property type="component" value="Unassembled WGS sequence"/>
</dbReference>
<comment type="caution">
    <text evidence="2">The sequence shown here is derived from an EMBL/GenBank/DDBJ whole genome shotgun (WGS) entry which is preliminary data.</text>
</comment>
<dbReference type="InterPro" id="IPR004360">
    <property type="entry name" value="Glyas_Fos-R_dOase_dom"/>
</dbReference>
<dbReference type="Gene3D" id="3.30.720.120">
    <property type="match status" value="1"/>
</dbReference>
<dbReference type="PANTHER" id="PTHR34109">
    <property type="entry name" value="BNAUNNG04460D PROTEIN-RELATED"/>
    <property type="match status" value="1"/>
</dbReference>
<gene>
    <name evidence="2" type="ORF">GCM10023082_40170</name>
</gene>
<proteinExistence type="predicted"/>
<reference evidence="3" key="1">
    <citation type="journal article" date="2019" name="Int. J. Syst. Evol. Microbiol.">
        <title>The Global Catalogue of Microorganisms (GCM) 10K type strain sequencing project: providing services to taxonomists for standard genome sequencing and annotation.</title>
        <authorList>
            <consortium name="The Broad Institute Genomics Platform"/>
            <consortium name="The Broad Institute Genome Sequencing Center for Infectious Disease"/>
            <person name="Wu L."/>
            <person name="Ma J."/>
        </authorList>
    </citation>
    <scope>NUCLEOTIDE SEQUENCE [LARGE SCALE GENOMIC DNA]</scope>
    <source>
        <strain evidence="3">JCM 30846</strain>
    </source>
</reference>
<feature type="domain" description="VOC" evidence="1">
    <location>
        <begin position="4"/>
        <end position="131"/>
    </location>
</feature>
<keyword evidence="3" id="KW-1185">Reference proteome</keyword>
<dbReference type="InterPro" id="IPR029068">
    <property type="entry name" value="Glyas_Bleomycin-R_OHBP_Dase"/>
</dbReference>
<dbReference type="EMBL" id="BAABEP010000029">
    <property type="protein sequence ID" value="GAA3738982.1"/>
    <property type="molecule type" value="Genomic_DNA"/>
</dbReference>